<dbReference type="AlphaFoldDB" id="A0A916JZL9"/>
<dbReference type="Pfam" id="PF03417">
    <property type="entry name" value="AAT"/>
    <property type="match status" value="1"/>
</dbReference>
<gene>
    <name evidence="2" type="ORF">LEUCIP111803_01347</name>
</gene>
<reference evidence="2" key="1">
    <citation type="submission" date="2021-06" db="EMBL/GenBank/DDBJ databases">
        <authorList>
            <person name="Criscuolo A."/>
        </authorList>
    </citation>
    <scope>NUCLEOTIDE SEQUENCE</scope>
    <source>
        <strain evidence="2">CIP111803</strain>
    </source>
</reference>
<dbReference type="EMBL" id="CAJVAP010000013">
    <property type="protein sequence ID" value="CAG7610769.1"/>
    <property type="molecule type" value="Genomic_DNA"/>
</dbReference>
<dbReference type="PANTHER" id="PTHR34180:SF1">
    <property type="entry name" value="BETA-ALANYL-DOPAMINE_CARCININE HYDROLASE"/>
    <property type="match status" value="1"/>
</dbReference>
<accession>A0A916JZL9</accession>
<sequence length="370" mass="39843">MSGAGFPRIRVSGDAGERSRRYGELARQQILITRRGYERAFAAKGVDWARATAQARAYMPAIERHLPGLLDEIRGIAEGSGLAFEEILTINCRSEILHAATVAKAGRIIGECTSFALEPDRTASGETVLGQNWDWLEFLSDATILLEVEREDGPNYATLVEAGLLAKMILTESGLAIGINTLATSLDGTADRVPFHFVIRSLADSPHIAGALERVAGVPRAASGNYILANADGAVLNFETSPGGPRNVTPQIATTGAVVHANHFVDPVPGGHDLAPLAMADSFVRFGRMTRRVARAEDRLSDEDLRAALADHAEWPNSVCCHPDPAGGPDERWTTIASVVMHPARRALAFTVGPPCENAWHEIDYRELLA</sequence>
<evidence type="ECO:0000259" key="1">
    <source>
        <dbReference type="Pfam" id="PF03417"/>
    </source>
</evidence>
<organism evidence="2 3">
    <name type="scientific">Leucobacter soli</name>
    <dbReference type="NCBI Taxonomy" id="2812850"/>
    <lineage>
        <taxon>Bacteria</taxon>
        <taxon>Bacillati</taxon>
        <taxon>Actinomycetota</taxon>
        <taxon>Actinomycetes</taxon>
        <taxon>Micrococcales</taxon>
        <taxon>Microbacteriaceae</taxon>
        <taxon>Leucobacter</taxon>
    </lineage>
</organism>
<comment type="caution">
    <text evidence="2">The sequence shown here is derived from an EMBL/GenBank/DDBJ whole genome shotgun (WGS) entry which is preliminary data.</text>
</comment>
<dbReference type="PANTHER" id="PTHR34180">
    <property type="entry name" value="PEPTIDASE C45"/>
    <property type="match status" value="1"/>
</dbReference>
<dbReference type="Proteomes" id="UP000693892">
    <property type="component" value="Unassembled WGS sequence"/>
</dbReference>
<dbReference type="InterPro" id="IPR005079">
    <property type="entry name" value="Peptidase_C45_hydrolase"/>
</dbReference>
<dbReference type="NCBIfam" id="NF040521">
    <property type="entry name" value="C45_proenzyme"/>
    <property type="match status" value="1"/>
</dbReference>
<name>A0A916JZL9_9MICO</name>
<dbReference type="InterPro" id="IPR047794">
    <property type="entry name" value="C45_proenzyme-like"/>
</dbReference>
<protein>
    <recommendedName>
        <fullName evidence="1">Peptidase C45 hydrolase domain-containing protein</fullName>
    </recommendedName>
</protein>
<dbReference type="InterPro" id="IPR047801">
    <property type="entry name" value="Peptidase_C45"/>
</dbReference>
<proteinExistence type="predicted"/>
<evidence type="ECO:0000313" key="2">
    <source>
        <dbReference type="EMBL" id="CAG7610769.1"/>
    </source>
</evidence>
<feature type="domain" description="Peptidase C45 hydrolase" evidence="1">
    <location>
        <begin position="125"/>
        <end position="354"/>
    </location>
</feature>
<dbReference type="RefSeq" id="WP_218114964.1">
    <property type="nucleotide sequence ID" value="NZ_CAJVAP010000013.1"/>
</dbReference>
<evidence type="ECO:0000313" key="3">
    <source>
        <dbReference type="Proteomes" id="UP000693892"/>
    </source>
</evidence>
<keyword evidence="3" id="KW-1185">Reference proteome</keyword>